<sequence length="116" mass="12715">MIGDGTPGGMSMGATVYGKTPQQRDDTGRTPMYSSAGAKTPMYGSQTPMYGSQTPMHGGGQTPMHGSQTPMHEGGVLLSLFCSDYFEVFIRLKLFNVDCYQTVSMDYRDYLFQLNS</sequence>
<dbReference type="OrthoDB" id="28901at2759"/>
<reference evidence="4" key="1">
    <citation type="submission" date="2017-02" db="UniProtKB">
        <authorList>
            <consortium name="WormBaseParasite"/>
        </authorList>
    </citation>
    <scope>IDENTIFICATION</scope>
</reference>
<reference evidence="2 3" key="2">
    <citation type="submission" date="2018-11" db="EMBL/GenBank/DDBJ databases">
        <authorList>
            <consortium name="Pathogen Informatics"/>
        </authorList>
    </citation>
    <scope>NUCLEOTIDE SEQUENCE [LARGE SCALE GENOMIC DNA]</scope>
</reference>
<dbReference type="WBParaSite" id="ASIM_0000949301-mRNA-1">
    <property type="protein sequence ID" value="ASIM_0000949301-mRNA-1"/>
    <property type="gene ID" value="ASIM_0000949301"/>
</dbReference>
<feature type="region of interest" description="Disordered" evidence="1">
    <location>
        <begin position="1"/>
        <end position="68"/>
    </location>
</feature>
<dbReference type="AlphaFoldDB" id="A0A0M3JPA0"/>
<accession>A0A0M3JPA0</accession>
<keyword evidence="3" id="KW-1185">Reference proteome</keyword>
<gene>
    <name evidence="2" type="ORF">ASIM_LOCUS9237</name>
</gene>
<organism evidence="4">
    <name type="scientific">Anisakis simplex</name>
    <name type="common">Herring worm</name>
    <dbReference type="NCBI Taxonomy" id="6269"/>
    <lineage>
        <taxon>Eukaryota</taxon>
        <taxon>Metazoa</taxon>
        <taxon>Ecdysozoa</taxon>
        <taxon>Nematoda</taxon>
        <taxon>Chromadorea</taxon>
        <taxon>Rhabditida</taxon>
        <taxon>Spirurina</taxon>
        <taxon>Ascaridomorpha</taxon>
        <taxon>Ascaridoidea</taxon>
        <taxon>Anisakidae</taxon>
        <taxon>Anisakis</taxon>
        <taxon>Anisakis simplex complex</taxon>
    </lineage>
</organism>
<dbReference type="Proteomes" id="UP000267096">
    <property type="component" value="Unassembled WGS sequence"/>
</dbReference>
<feature type="compositionally biased region" description="Polar residues" evidence="1">
    <location>
        <begin position="43"/>
        <end position="55"/>
    </location>
</feature>
<evidence type="ECO:0000313" key="2">
    <source>
        <dbReference type="EMBL" id="VDK37906.1"/>
    </source>
</evidence>
<evidence type="ECO:0000256" key="1">
    <source>
        <dbReference type="SAM" id="MobiDB-lite"/>
    </source>
</evidence>
<dbReference type="EMBL" id="UYRR01027550">
    <property type="protein sequence ID" value="VDK37906.1"/>
    <property type="molecule type" value="Genomic_DNA"/>
</dbReference>
<feature type="compositionally biased region" description="Gly residues" evidence="1">
    <location>
        <begin position="1"/>
        <end position="11"/>
    </location>
</feature>
<protein>
    <submittedName>
        <fullName evidence="4">Transcription elongation factor SPT5 (inferred by orthology to a C. elegans protein)</fullName>
    </submittedName>
</protein>
<evidence type="ECO:0000313" key="3">
    <source>
        <dbReference type="Proteomes" id="UP000267096"/>
    </source>
</evidence>
<proteinExistence type="predicted"/>
<name>A0A0M3JPA0_ANISI</name>
<dbReference type="Pfam" id="PF12815">
    <property type="entry name" value="CTD"/>
    <property type="match status" value="1"/>
</dbReference>
<evidence type="ECO:0000313" key="4">
    <source>
        <dbReference type="WBParaSite" id="ASIM_0000949301-mRNA-1"/>
    </source>
</evidence>